<evidence type="ECO:0000256" key="3">
    <source>
        <dbReference type="PROSITE-ProRule" id="PRU00339"/>
    </source>
</evidence>
<keyword evidence="4" id="KW-0472">Membrane</keyword>
<keyword evidence="1" id="KW-0677">Repeat</keyword>
<dbReference type="GO" id="GO:0006368">
    <property type="term" value="P:transcription elongation by RNA polymerase II"/>
    <property type="evidence" value="ECO:0007669"/>
    <property type="project" value="TreeGrafter"/>
</dbReference>
<dbReference type="EMBL" id="JABAIL010000004">
    <property type="protein sequence ID" value="NLR92269.1"/>
    <property type="molecule type" value="Genomic_DNA"/>
</dbReference>
<feature type="transmembrane region" description="Helical" evidence="4">
    <location>
        <begin position="27"/>
        <end position="45"/>
    </location>
</feature>
<proteinExistence type="predicted"/>
<name>A0A7X8XWI9_9BACT</name>
<keyword evidence="4" id="KW-0812">Transmembrane</keyword>
<accession>A0A7X8XWI9</accession>
<dbReference type="Proteomes" id="UP000585050">
    <property type="component" value="Unassembled WGS sequence"/>
</dbReference>
<evidence type="ECO:0000313" key="5">
    <source>
        <dbReference type="EMBL" id="NLR92269.1"/>
    </source>
</evidence>
<feature type="repeat" description="TPR" evidence="3">
    <location>
        <begin position="128"/>
        <end position="161"/>
    </location>
</feature>
<dbReference type="Gene3D" id="1.25.40.10">
    <property type="entry name" value="Tetratricopeptide repeat domain"/>
    <property type="match status" value="8"/>
</dbReference>
<organism evidence="5 6">
    <name type="scientific">Flammeovirga agarivorans</name>
    <dbReference type="NCBI Taxonomy" id="2726742"/>
    <lineage>
        <taxon>Bacteria</taxon>
        <taxon>Pseudomonadati</taxon>
        <taxon>Bacteroidota</taxon>
        <taxon>Cytophagia</taxon>
        <taxon>Cytophagales</taxon>
        <taxon>Flammeovirgaceae</taxon>
        <taxon>Flammeovirga</taxon>
    </lineage>
</organism>
<evidence type="ECO:0000313" key="6">
    <source>
        <dbReference type="Proteomes" id="UP000585050"/>
    </source>
</evidence>
<dbReference type="SUPFAM" id="SSF48452">
    <property type="entry name" value="TPR-like"/>
    <property type="match status" value="4"/>
</dbReference>
<keyword evidence="6" id="KW-1185">Reference proteome</keyword>
<sequence length="1048" mass="119801">MKYFFDFRVLRLPLPFIFDFLDMNIRFNFIYIILLLNGLFSYSFAQETLYFSDTEKQFNKGIVLFNENNFSAARRSFQQFMNTNCGDNEKCIEAEYYVAVCHMELDHPQAELLITDFTQKYPVHPYAIKAYKVLGSHYFEKGDYQKALDAFNKDPYFDFYDDQDIKIAYQAAYSNFDQGNYKEANKLFQVLKKGTHPYATKSSYYSGFIEYEEGDYETAEVDLEKAANDPDTRDAAYNLLPLVYYKLGKVDKMLQMVAEAKANNIHLPADALLFAGKVHYGKKNYPQADIYFSEYLKEVPLLAVDRITSYQIGNTKYNIGDKRDALPFLSNAADYTEKDELAQVAAYDLGVVALSTGDKDKAMIGFEQAHLMDFDMKIKELSSYNFCKILFDLELYAQVPRACDYFLAYFPNSEMVDEINNLMNVSYVNSGDYSKAIKILERKSSLTEAEQKAYQEAAYNKAVELANDNNESEAVVMLRKSQRYPINQDLLSASNFWLGEAYSALGVYDTAALYYKRVPENSEMYLSTLYGIGYVQYADEEYEAAINNLTNYINNGRTTEPRPKVIEAIVRRADCYFGLTKYEVANRSYDMAISYGAKEKVYINYQKAQILRAKGMKTDAYRSYKSVASADVNSPFAPLSLYHAAGLLQEEYKFEEAVKEYSLVIDKYKQSAVFLPSVKNRALCYATLGNLSAAEEDYKYLIDDDPTSEYADNAIRALQDLNNGAYAVTGLEQYKQKFKEANPESNATLVDDYNKAMKPYLEKDYSNAIYSLTNFITNIPSSKYSDDIYFALGVSYKFQGQFAQSIEAFHNVQHMPSKEKALLYVGDLEIQEKKYNEAINTYNNLEKIATRKAMLWAVYNGLMEAHFAEKDYEASKAYANKIIDQKIKRYELKAYLYLAKVDLENKNFSSALTSFNGIAAKASSSIGAEAQYLEGDVLRQIALQNQQGINENSTVTEKENLKKEFEESTQALLLVQKNFASYADWTSKAYLLIAENYISIDDLFNAKATLESVRDYTTVPGDKQLAIQRLMELQEIKLQKSAVVAPSN</sequence>
<dbReference type="PANTHER" id="PTHR14027">
    <property type="entry name" value="RNA POLYMERASE-ASSOCIATED PROTEIN CTR9"/>
    <property type="match status" value="1"/>
</dbReference>
<dbReference type="InterPro" id="IPR019734">
    <property type="entry name" value="TPR_rpt"/>
</dbReference>
<dbReference type="RefSeq" id="WP_168882986.1">
    <property type="nucleotide sequence ID" value="NZ_JABAIL010000004.1"/>
</dbReference>
<dbReference type="GO" id="GO:0006355">
    <property type="term" value="P:regulation of DNA-templated transcription"/>
    <property type="evidence" value="ECO:0007669"/>
    <property type="project" value="InterPro"/>
</dbReference>
<gene>
    <name evidence="5" type="ORF">HGP29_13680</name>
</gene>
<dbReference type="PANTHER" id="PTHR14027:SF2">
    <property type="entry name" value="RNA POLYMERASE-ASSOCIATED PROTEIN CTR9 HOMOLOG"/>
    <property type="match status" value="1"/>
</dbReference>
<dbReference type="AlphaFoldDB" id="A0A7X8XWI9"/>
<dbReference type="PROSITE" id="PS50005">
    <property type="entry name" value="TPR"/>
    <property type="match status" value="1"/>
</dbReference>
<dbReference type="InterPro" id="IPR011990">
    <property type="entry name" value="TPR-like_helical_dom_sf"/>
</dbReference>
<dbReference type="GO" id="GO:0000993">
    <property type="term" value="F:RNA polymerase II complex binding"/>
    <property type="evidence" value="ECO:0007669"/>
    <property type="project" value="TreeGrafter"/>
</dbReference>
<dbReference type="InterPro" id="IPR031101">
    <property type="entry name" value="Ctr9"/>
</dbReference>
<keyword evidence="4" id="KW-1133">Transmembrane helix</keyword>
<comment type="caution">
    <text evidence="5">The sequence shown here is derived from an EMBL/GenBank/DDBJ whole genome shotgun (WGS) entry which is preliminary data.</text>
</comment>
<dbReference type="SMART" id="SM00028">
    <property type="entry name" value="TPR"/>
    <property type="match status" value="10"/>
</dbReference>
<evidence type="ECO:0000256" key="1">
    <source>
        <dbReference type="ARBA" id="ARBA00022737"/>
    </source>
</evidence>
<evidence type="ECO:0000256" key="4">
    <source>
        <dbReference type="SAM" id="Phobius"/>
    </source>
</evidence>
<protein>
    <submittedName>
        <fullName evidence="5">Tetratricopeptide repeat protein</fullName>
    </submittedName>
</protein>
<keyword evidence="2 3" id="KW-0802">TPR repeat</keyword>
<evidence type="ECO:0000256" key="2">
    <source>
        <dbReference type="ARBA" id="ARBA00022803"/>
    </source>
</evidence>
<reference evidence="5 6" key="1">
    <citation type="submission" date="2020-04" db="EMBL/GenBank/DDBJ databases">
        <title>Flammeovirga sp. SR4, a novel species isolated from seawater.</title>
        <authorList>
            <person name="Wang X."/>
        </authorList>
    </citation>
    <scope>NUCLEOTIDE SEQUENCE [LARGE SCALE GENOMIC DNA]</scope>
    <source>
        <strain evidence="5 6">SR4</strain>
    </source>
</reference>